<reference evidence="1 2" key="1">
    <citation type="submission" date="2012-07" db="EMBL/GenBank/DDBJ databases">
        <title>The Genome Sequence of Fusobacterium ulcerans 12_1B.</title>
        <authorList>
            <consortium name="The Broad Institute Genome Sequencing Platform"/>
            <person name="Earl A."/>
            <person name="Ward D."/>
            <person name="Feldgarden M."/>
            <person name="Gevers D."/>
            <person name="Strauss J."/>
            <person name="Ambrose C.E."/>
            <person name="Allen-Vercoe E."/>
            <person name="Walker B."/>
            <person name="Young S.K."/>
            <person name="Zeng Q."/>
            <person name="Gargeya S."/>
            <person name="Fitzgerald M."/>
            <person name="Haas B."/>
            <person name="Abouelleil A."/>
            <person name="Alvarado L."/>
            <person name="Arachchi H.M."/>
            <person name="Berlin A.M."/>
            <person name="Chapman S.B."/>
            <person name="Goldberg J."/>
            <person name="Griggs A."/>
            <person name="Gujja S."/>
            <person name="Hansen M."/>
            <person name="Howarth C."/>
            <person name="Imamovic A."/>
            <person name="Larimer J."/>
            <person name="McCowen C."/>
            <person name="Montmayeur A."/>
            <person name="Murphy C."/>
            <person name="Neiman D."/>
            <person name="Pearson M."/>
            <person name="Priest M."/>
            <person name="Roberts A."/>
            <person name="Saif S."/>
            <person name="Shea T."/>
            <person name="Sisk P."/>
            <person name="Sykes S."/>
            <person name="Wortman J."/>
            <person name="Nusbaum C."/>
            <person name="Birren B."/>
        </authorList>
    </citation>
    <scope>NUCLEOTIDE SEQUENCE [LARGE SCALE GENOMIC DNA]</scope>
    <source>
        <strain evidence="1 2">12_1B</strain>
    </source>
</reference>
<evidence type="ECO:0000313" key="2">
    <source>
        <dbReference type="Proteomes" id="UP000003233"/>
    </source>
</evidence>
<dbReference type="EMBL" id="AGWJ02000035">
    <property type="protein sequence ID" value="EHO77244.1"/>
    <property type="molecule type" value="Genomic_DNA"/>
</dbReference>
<organism evidence="1 2">
    <name type="scientific">Fusobacterium ulcerans 12-1B</name>
    <dbReference type="NCBI Taxonomy" id="457404"/>
    <lineage>
        <taxon>Bacteria</taxon>
        <taxon>Fusobacteriati</taxon>
        <taxon>Fusobacteriota</taxon>
        <taxon>Fusobacteriia</taxon>
        <taxon>Fusobacteriales</taxon>
        <taxon>Fusobacteriaceae</taxon>
        <taxon>Fusobacterium</taxon>
    </lineage>
</organism>
<comment type="caution">
    <text evidence="1">The sequence shown here is derived from an EMBL/GenBank/DDBJ whole genome shotgun (WGS) entry which is preliminary data.</text>
</comment>
<evidence type="ECO:0000313" key="1">
    <source>
        <dbReference type="EMBL" id="EHO77244.1"/>
    </source>
</evidence>
<proteinExistence type="predicted"/>
<dbReference type="Proteomes" id="UP000003233">
    <property type="component" value="Unassembled WGS sequence"/>
</dbReference>
<dbReference type="BioCyc" id="FSP457404-HMP:GTSQ-3603-MONOMER"/>
<protein>
    <submittedName>
        <fullName evidence="1">Uncharacterized protein</fullName>
    </submittedName>
</protein>
<gene>
    <name evidence="1" type="ORF">HMPREF0402_03548</name>
</gene>
<name>H1PYQ5_9FUSO</name>
<dbReference type="RefSeq" id="WP_008699524.1">
    <property type="nucleotide sequence ID" value="NZ_KE161012.1"/>
</dbReference>
<dbReference type="PATRIC" id="fig|457404.5.peg.3478"/>
<dbReference type="AlphaFoldDB" id="H1PYQ5"/>
<sequence length="79" mass="9387">MKDLIEGKNIDSVSDKQKKIKDILEEISLKIFFTKEQKEILIRKSIFTRHISKEEQFNILLKLKEMGSEDERSNYLNSL</sequence>
<dbReference type="HOGENOM" id="CLU_2601019_0_0_0"/>
<keyword evidence="2" id="KW-1185">Reference proteome</keyword>
<accession>H1PYQ5</accession>